<dbReference type="Pfam" id="PF01590">
    <property type="entry name" value="GAF"/>
    <property type="match status" value="1"/>
</dbReference>
<dbReference type="InterPro" id="IPR016132">
    <property type="entry name" value="Phyto_chromo_attachment"/>
</dbReference>
<evidence type="ECO:0000313" key="2">
    <source>
        <dbReference type="EMBL" id="MBE9032536.1"/>
    </source>
</evidence>
<dbReference type="Gene3D" id="3.30.450.40">
    <property type="match status" value="1"/>
</dbReference>
<feature type="domain" description="Phytochrome chromophore attachment site" evidence="1">
    <location>
        <begin position="44"/>
        <end position="183"/>
    </location>
</feature>
<name>A0A928Z4E8_9CYAN</name>
<organism evidence="2 3">
    <name type="scientific">Romeriopsis navalis LEGE 11480</name>
    <dbReference type="NCBI Taxonomy" id="2777977"/>
    <lineage>
        <taxon>Bacteria</taxon>
        <taxon>Bacillati</taxon>
        <taxon>Cyanobacteriota</taxon>
        <taxon>Cyanophyceae</taxon>
        <taxon>Leptolyngbyales</taxon>
        <taxon>Leptolyngbyaceae</taxon>
        <taxon>Romeriopsis</taxon>
        <taxon>Romeriopsis navalis</taxon>
    </lineage>
</organism>
<dbReference type="AlphaFoldDB" id="A0A928Z4E8"/>
<dbReference type="PROSITE" id="PS50046">
    <property type="entry name" value="PHYTOCHROME_2"/>
    <property type="match status" value="1"/>
</dbReference>
<dbReference type="InterPro" id="IPR003018">
    <property type="entry name" value="GAF"/>
</dbReference>
<dbReference type="InterPro" id="IPR029016">
    <property type="entry name" value="GAF-like_dom_sf"/>
</dbReference>
<dbReference type="SMART" id="SM00065">
    <property type="entry name" value="GAF"/>
    <property type="match status" value="1"/>
</dbReference>
<accession>A0A928Z4E8</accession>
<comment type="caution">
    <text evidence="2">The sequence shown here is derived from an EMBL/GenBank/DDBJ whole genome shotgun (WGS) entry which is preliminary data.</text>
</comment>
<sequence>MQNRSNVVSCLISMQFDPNARAPQPSSEVSRISTILQRLNQNMQRDDLVQKTTDQLRNLLQVDRVVLYYFYKQWNGQVTFESLSDPQYSIYGSSGPDECFVDAYAEMYLAGRVRAIENIETAEIHDCHRDFLRDLQVQANLVVPILTSKRLWGLLVAHHCDSPRSWLDTDIHQMQTAAKTLAAADSIRQER</sequence>
<protein>
    <submittedName>
        <fullName evidence="2">GAF domain-containing protein</fullName>
    </submittedName>
</protein>
<keyword evidence="3" id="KW-1185">Reference proteome</keyword>
<proteinExistence type="predicted"/>
<reference evidence="2" key="1">
    <citation type="submission" date="2020-10" db="EMBL/GenBank/DDBJ databases">
        <authorList>
            <person name="Castelo-Branco R."/>
            <person name="Eusebio N."/>
            <person name="Adriana R."/>
            <person name="Vieira A."/>
            <person name="Brugerolle De Fraissinette N."/>
            <person name="Rezende De Castro R."/>
            <person name="Schneider M.P."/>
            <person name="Vasconcelos V."/>
            <person name="Leao P.N."/>
        </authorList>
    </citation>
    <scope>NUCLEOTIDE SEQUENCE</scope>
    <source>
        <strain evidence="2">LEGE 11480</strain>
    </source>
</reference>
<evidence type="ECO:0000259" key="1">
    <source>
        <dbReference type="PROSITE" id="PS50046"/>
    </source>
</evidence>
<dbReference type="Proteomes" id="UP000625316">
    <property type="component" value="Unassembled WGS sequence"/>
</dbReference>
<gene>
    <name evidence="2" type="ORF">IQ266_22615</name>
</gene>
<dbReference type="EMBL" id="JADEXQ010000110">
    <property type="protein sequence ID" value="MBE9032536.1"/>
    <property type="molecule type" value="Genomic_DNA"/>
</dbReference>
<evidence type="ECO:0000313" key="3">
    <source>
        <dbReference type="Proteomes" id="UP000625316"/>
    </source>
</evidence>
<dbReference type="SUPFAM" id="SSF55781">
    <property type="entry name" value="GAF domain-like"/>
    <property type="match status" value="1"/>
</dbReference>